<evidence type="ECO:0000313" key="1">
    <source>
        <dbReference type="EMBL" id="KAG8186747.1"/>
    </source>
</evidence>
<reference evidence="1 2" key="1">
    <citation type="journal article" date="2022" name="Nat. Ecol. Evol.">
        <title>A masculinizing supergene underlies an exaggerated male reproductive morph in a spider.</title>
        <authorList>
            <person name="Hendrickx F."/>
            <person name="De Corte Z."/>
            <person name="Sonet G."/>
            <person name="Van Belleghem S.M."/>
            <person name="Kostlbacher S."/>
            <person name="Vangestel C."/>
        </authorList>
    </citation>
    <scope>NUCLEOTIDE SEQUENCE [LARGE SCALE GENOMIC DNA]</scope>
    <source>
        <strain evidence="1">W744_W776</strain>
    </source>
</reference>
<dbReference type="EMBL" id="JAFNEN010000291">
    <property type="protein sequence ID" value="KAG8186747.1"/>
    <property type="molecule type" value="Genomic_DNA"/>
</dbReference>
<organism evidence="1 2">
    <name type="scientific">Oedothorax gibbosus</name>
    <dbReference type="NCBI Taxonomy" id="931172"/>
    <lineage>
        <taxon>Eukaryota</taxon>
        <taxon>Metazoa</taxon>
        <taxon>Ecdysozoa</taxon>
        <taxon>Arthropoda</taxon>
        <taxon>Chelicerata</taxon>
        <taxon>Arachnida</taxon>
        <taxon>Araneae</taxon>
        <taxon>Araneomorphae</taxon>
        <taxon>Entelegynae</taxon>
        <taxon>Araneoidea</taxon>
        <taxon>Linyphiidae</taxon>
        <taxon>Erigoninae</taxon>
        <taxon>Oedothorax</taxon>
    </lineage>
</organism>
<dbReference type="AlphaFoldDB" id="A0AAV6UR18"/>
<name>A0AAV6UR18_9ARAC</name>
<evidence type="ECO:0000313" key="2">
    <source>
        <dbReference type="Proteomes" id="UP000827092"/>
    </source>
</evidence>
<dbReference type="Proteomes" id="UP000827092">
    <property type="component" value="Unassembled WGS sequence"/>
</dbReference>
<accession>A0AAV6UR18</accession>
<keyword evidence="2" id="KW-1185">Reference proteome</keyword>
<proteinExistence type="predicted"/>
<sequence>MKSLLLWKHRIPTEHQRSKPFGNGAAQSRLCARQKIDNNTPINRKELTPVERGTTNLDLSKLHPSLDLIPLHFPASL</sequence>
<protein>
    <submittedName>
        <fullName evidence="1">Uncharacterized protein</fullName>
    </submittedName>
</protein>
<comment type="caution">
    <text evidence="1">The sequence shown here is derived from an EMBL/GenBank/DDBJ whole genome shotgun (WGS) entry which is preliminary data.</text>
</comment>
<gene>
    <name evidence="1" type="ORF">JTE90_027647</name>
</gene>